<feature type="compositionally biased region" description="Low complexity" evidence="1">
    <location>
        <begin position="10"/>
        <end position="28"/>
    </location>
</feature>
<gene>
    <name evidence="2" type="ORF">CSSPJE1EN2_LOCUS24446</name>
</gene>
<evidence type="ECO:0000313" key="3">
    <source>
        <dbReference type="Proteomes" id="UP001497522"/>
    </source>
</evidence>
<dbReference type="Proteomes" id="UP001497522">
    <property type="component" value="Chromosome 9"/>
</dbReference>
<feature type="region of interest" description="Disordered" evidence="1">
    <location>
        <begin position="10"/>
        <end position="44"/>
    </location>
</feature>
<dbReference type="PANTHER" id="PTHR39517:SF1">
    <property type="entry name" value="LIPID-A-DISACCHARIDE SYNTHASE"/>
    <property type="match status" value="1"/>
</dbReference>
<protein>
    <recommendedName>
        <fullName evidence="4">Lipid-A-disaccharide synthase</fullName>
    </recommendedName>
</protein>
<name>A0ABP1C2W2_9BRYO</name>
<dbReference type="InterPro" id="IPR019994">
    <property type="entry name" value="Lipid-A-disac_synthase-rel_put"/>
</dbReference>
<dbReference type="PANTHER" id="PTHR39517">
    <property type="entry name" value="SLL0192 PROTEIN"/>
    <property type="match status" value="1"/>
</dbReference>
<evidence type="ECO:0000256" key="1">
    <source>
        <dbReference type="SAM" id="MobiDB-lite"/>
    </source>
</evidence>
<reference evidence="2" key="1">
    <citation type="submission" date="2024-03" db="EMBL/GenBank/DDBJ databases">
        <authorList>
            <consortium name="ELIXIR-Norway"/>
            <consortium name="Elixir Norway"/>
        </authorList>
    </citation>
    <scope>NUCLEOTIDE SEQUENCE</scope>
</reference>
<accession>A0ABP1C2W2</accession>
<dbReference type="EMBL" id="OZ023710">
    <property type="protein sequence ID" value="CAK9883195.1"/>
    <property type="molecule type" value="Genomic_DNA"/>
</dbReference>
<organism evidence="2 3">
    <name type="scientific">Sphagnum jensenii</name>
    <dbReference type="NCBI Taxonomy" id="128206"/>
    <lineage>
        <taxon>Eukaryota</taxon>
        <taxon>Viridiplantae</taxon>
        <taxon>Streptophyta</taxon>
        <taxon>Embryophyta</taxon>
        <taxon>Bryophyta</taxon>
        <taxon>Sphagnophytina</taxon>
        <taxon>Sphagnopsida</taxon>
        <taxon>Sphagnales</taxon>
        <taxon>Sphagnaceae</taxon>
        <taxon>Sphagnum</taxon>
    </lineage>
</organism>
<keyword evidence="3" id="KW-1185">Reference proteome</keyword>
<proteinExistence type="predicted"/>
<evidence type="ECO:0000313" key="2">
    <source>
        <dbReference type="EMBL" id="CAK9883195.1"/>
    </source>
</evidence>
<evidence type="ECO:0008006" key="4">
    <source>
        <dbReference type="Google" id="ProtNLM"/>
    </source>
</evidence>
<dbReference type="NCBIfam" id="TIGR03492">
    <property type="entry name" value="lipid-A-disaccharide synthase-related protein"/>
    <property type="match status" value="1"/>
</dbReference>
<sequence length="613" mass="67600">MKQLLSSLLLPGGRQQQQQRQQHLLLQSPHPPRPPGNRLPSATPKLWERTKIRRCSFFSSGCYAVVGNSSRRIGLTMKLQTKCFERSRGRQCVPKAQQHAEEFKGAGQHIIFKGEGEEEEDDEEVDKAAHRSSRPTTRSLLCLSNGHGEDTIAASILMALLAVAEKSGILLKIHALPLVGEGHAYRQIQIPTVGPTKTMPSGGFIYMDIFQLLGDIKAGLLSLTVDQWGAIRQWADENPDGVFLAVGDVFPLVLAWLASKWQLQKTHQQGALSKARNPFYAFVGTAKSEFYIRGDDGSPLPSSWFSPELLLFGRSVYYPWERFLMSDPLCRLVVPRDHLTTKILKEHLPPAAWPKVQDLGNPMMDDLKPVGSLRFLWQYKPARFIALLPGSRAPEVFANWEQIMQSVEDVSTAFFPERLVFLAPIVPSLEPGPFVHTICETNWQPHSLTLESYQSREPISAWAYDAGTSTRLETDIASITWPANSGTAVLGFKKSNAVVLLTRGGFSDVAHQAVAGIAMAGTATEQLVGLGKPVFTLPGSGSQFTAAFAEAQSRLLGQSVFLCVNCKDLVKKMCDVLFDTRRLCEIAQSGQKRMGSTGAAHRISEQLLASLLS</sequence>